<evidence type="ECO:0000259" key="1">
    <source>
        <dbReference type="PROSITE" id="PS50238"/>
    </source>
</evidence>
<feature type="domain" description="Rho-GAP" evidence="1">
    <location>
        <begin position="1"/>
        <end position="65"/>
    </location>
</feature>
<dbReference type="SUPFAM" id="SSF48350">
    <property type="entry name" value="GTPase activation domain, GAP"/>
    <property type="match status" value="1"/>
</dbReference>
<accession>A0A0C9MUI0</accession>
<dbReference type="OrthoDB" id="437889at2759"/>
<dbReference type="GO" id="GO:0007165">
    <property type="term" value="P:signal transduction"/>
    <property type="evidence" value="ECO:0007669"/>
    <property type="project" value="InterPro"/>
</dbReference>
<dbReference type="PANTHER" id="PTHR45876">
    <property type="entry name" value="FI04035P"/>
    <property type="match status" value="1"/>
</dbReference>
<name>A0A0C9MUI0_9FUNG</name>
<sequence length="83" mass="9610">MIRFLQDFADPQVIQHTLMNVVNLAMVFAPNFLRCPSVNLTTIFENSKYEQLFLKTLITELEVDKADCAYSEQEVIGRIKEQV</sequence>
<protein>
    <recommendedName>
        <fullName evidence="1">Rho-GAP domain-containing protein</fullName>
    </recommendedName>
</protein>
<dbReference type="PANTHER" id="PTHR45876:SF8">
    <property type="entry name" value="FI04035P"/>
    <property type="match status" value="1"/>
</dbReference>
<organism evidence="2">
    <name type="scientific">Mucor ambiguus</name>
    <dbReference type="NCBI Taxonomy" id="91626"/>
    <lineage>
        <taxon>Eukaryota</taxon>
        <taxon>Fungi</taxon>
        <taxon>Fungi incertae sedis</taxon>
        <taxon>Mucoromycota</taxon>
        <taxon>Mucoromycotina</taxon>
        <taxon>Mucoromycetes</taxon>
        <taxon>Mucorales</taxon>
        <taxon>Mucorineae</taxon>
        <taxon>Mucoraceae</taxon>
        <taxon>Mucor</taxon>
    </lineage>
</organism>
<proteinExistence type="predicted"/>
<dbReference type="Proteomes" id="UP000053815">
    <property type="component" value="Unassembled WGS sequence"/>
</dbReference>
<evidence type="ECO:0000313" key="2">
    <source>
        <dbReference type="EMBL" id="GAN11094.1"/>
    </source>
</evidence>
<dbReference type="InterPro" id="IPR000198">
    <property type="entry name" value="RhoGAP_dom"/>
</dbReference>
<gene>
    <name evidence="2" type="ORF">MAM1_0469d10650</name>
</gene>
<dbReference type="Gene3D" id="1.10.555.10">
    <property type="entry name" value="Rho GTPase activation protein"/>
    <property type="match status" value="1"/>
</dbReference>
<keyword evidence="3" id="KW-1185">Reference proteome</keyword>
<dbReference type="GO" id="GO:0005737">
    <property type="term" value="C:cytoplasm"/>
    <property type="evidence" value="ECO:0007669"/>
    <property type="project" value="TreeGrafter"/>
</dbReference>
<dbReference type="EMBL" id="DF836758">
    <property type="protein sequence ID" value="GAN11094.1"/>
    <property type="molecule type" value="Genomic_DNA"/>
</dbReference>
<dbReference type="AlphaFoldDB" id="A0A0C9MUI0"/>
<evidence type="ECO:0000313" key="3">
    <source>
        <dbReference type="Proteomes" id="UP000053815"/>
    </source>
</evidence>
<reference evidence="2" key="1">
    <citation type="submission" date="2014-09" db="EMBL/GenBank/DDBJ databases">
        <title>Draft genome sequence of an oleaginous Mucoromycotina fungus Mucor ambiguus NBRC6742.</title>
        <authorList>
            <person name="Takeda I."/>
            <person name="Yamane N."/>
            <person name="Morita T."/>
            <person name="Tamano K."/>
            <person name="Machida M."/>
            <person name="Baker S."/>
            <person name="Koike H."/>
        </authorList>
    </citation>
    <scope>NUCLEOTIDE SEQUENCE</scope>
    <source>
        <strain evidence="2">NBRC 6742</strain>
    </source>
</reference>
<dbReference type="STRING" id="91626.A0A0C9MUI0"/>
<dbReference type="GO" id="GO:0005096">
    <property type="term" value="F:GTPase activator activity"/>
    <property type="evidence" value="ECO:0007669"/>
    <property type="project" value="TreeGrafter"/>
</dbReference>
<dbReference type="PROSITE" id="PS50238">
    <property type="entry name" value="RHOGAP"/>
    <property type="match status" value="1"/>
</dbReference>
<dbReference type="InterPro" id="IPR008936">
    <property type="entry name" value="Rho_GTPase_activation_prot"/>
</dbReference>